<accession>A0A8T2KWR6</accession>
<protein>
    <submittedName>
        <fullName evidence="2">Uncharacterized protein</fullName>
    </submittedName>
</protein>
<feature type="region of interest" description="Disordered" evidence="1">
    <location>
        <begin position="456"/>
        <end position="475"/>
    </location>
</feature>
<dbReference type="Proteomes" id="UP000752171">
    <property type="component" value="Unassembled WGS sequence"/>
</dbReference>
<proteinExistence type="predicted"/>
<name>A0A8T2KWR6_ASTMX</name>
<dbReference type="EMBL" id="JAICCE010000021">
    <property type="protein sequence ID" value="KAG9262142.1"/>
    <property type="molecule type" value="Genomic_DNA"/>
</dbReference>
<sequence length="475" mass="54522">MSRTEDQSTVSGTEEYTVLFGFTRKCFLHIYSKISSFMGTVLPESTGGVLDSKTIAHLTDNILMDVLRQTSSTLMQLCENEYFYSATQAKQMGSDMAEKLIYSTADKMLEYWHLCTVSKWLTATSYDNCVHPNIMLDSLSFRMAEDTLSTFFQALLSVCIGRKPGEPWCVFLDSPKCSFLMDVVENAVGLLKPAETRVTYSEKRVYRMFSLPSAKERCSEIILSAMLRCAEEEYEDEDDFDSKNDTHKVIRSYWKTLKTETREFIHSSILKETSKITPLTTKLERFASLTSSEILDMLTSELLLIFDEYFFSYNSKSVVERISKALRKRTQDKFKEALRTTLLLSSKQGMSTSQKALLRSRFQACSERVVRRIVWDIKEFLTGFLLKKIRASIPAKTFLKSMKKQLDIMARQSKDEDIPIPRPSLLSRIKRIFHQLRNRIRKMFGRKVAPLNVPSTTDVQEISAPDPPAVSPPQK</sequence>
<evidence type="ECO:0000313" key="3">
    <source>
        <dbReference type="Proteomes" id="UP000752171"/>
    </source>
</evidence>
<organism evidence="2 3">
    <name type="scientific">Astyanax mexicanus</name>
    <name type="common">Blind cave fish</name>
    <name type="synonym">Astyanax fasciatus mexicanus</name>
    <dbReference type="NCBI Taxonomy" id="7994"/>
    <lineage>
        <taxon>Eukaryota</taxon>
        <taxon>Metazoa</taxon>
        <taxon>Chordata</taxon>
        <taxon>Craniata</taxon>
        <taxon>Vertebrata</taxon>
        <taxon>Euteleostomi</taxon>
        <taxon>Actinopterygii</taxon>
        <taxon>Neopterygii</taxon>
        <taxon>Teleostei</taxon>
        <taxon>Ostariophysi</taxon>
        <taxon>Characiformes</taxon>
        <taxon>Characoidei</taxon>
        <taxon>Acestrorhamphidae</taxon>
        <taxon>Acestrorhamphinae</taxon>
        <taxon>Astyanax</taxon>
    </lineage>
</organism>
<reference evidence="2 3" key="1">
    <citation type="submission" date="2021-07" db="EMBL/GenBank/DDBJ databases">
        <authorList>
            <person name="Imarazene B."/>
            <person name="Zahm M."/>
            <person name="Klopp C."/>
            <person name="Cabau C."/>
            <person name="Beille S."/>
            <person name="Jouanno E."/>
            <person name="Castinel A."/>
            <person name="Lluch J."/>
            <person name="Gil L."/>
            <person name="Kuchtly C."/>
            <person name="Lopez Roques C."/>
            <person name="Donnadieu C."/>
            <person name="Parrinello H."/>
            <person name="Journot L."/>
            <person name="Du K."/>
            <person name="Schartl M."/>
            <person name="Retaux S."/>
            <person name="Guiguen Y."/>
        </authorList>
    </citation>
    <scope>NUCLEOTIDE SEQUENCE [LARGE SCALE GENOMIC DNA]</scope>
    <source>
        <strain evidence="2">Pach_M1</strain>
        <tissue evidence="2">Testis</tissue>
    </source>
</reference>
<gene>
    <name evidence="2" type="ORF">AMEX_G23869</name>
</gene>
<evidence type="ECO:0000313" key="2">
    <source>
        <dbReference type="EMBL" id="KAG9262142.1"/>
    </source>
</evidence>
<feature type="compositionally biased region" description="Pro residues" evidence="1">
    <location>
        <begin position="465"/>
        <end position="475"/>
    </location>
</feature>
<dbReference type="AlphaFoldDB" id="A0A8T2KWR6"/>
<comment type="caution">
    <text evidence="2">The sequence shown here is derived from an EMBL/GenBank/DDBJ whole genome shotgun (WGS) entry which is preliminary data.</text>
</comment>
<evidence type="ECO:0000256" key="1">
    <source>
        <dbReference type="SAM" id="MobiDB-lite"/>
    </source>
</evidence>